<feature type="compositionally biased region" description="Polar residues" evidence="1">
    <location>
        <begin position="1751"/>
        <end position="1769"/>
    </location>
</feature>
<evidence type="ECO:0000256" key="2">
    <source>
        <dbReference type="SAM" id="SignalP"/>
    </source>
</evidence>
<dbReference type="Pfam" id="PF26113">
    <property type="entry name" value="GH16_XgeA"/>
    <property type="match status" value="1"/>
</dbReference>
<evidence type="ECO:0000313" key="4">
    <source>
        <dbReference type="EMBL" id="PHH75745.1"/>
    </source>
</evidence>
<feature type="compositionally biased region" description="Basic and acidic residues" evidence="1">
    <location>
        <begin position="1727"/>
        <end position="1741"/>
    </location>
</feature>
<feature type="compositionally biased region" description="Low complexity" evidence="1">
    <location>
        <begin position="463"/>
        <end position="481"/>
    </location>
</feature>
<feature type="compositionally biased region" description="Polar residues" evidence="1">
    <location>
        <begin position="486"/>
        <end position="519"/>
    </location>
</feature>
<accession>A0A2C5Z1P8</accession>
<feature type="compositionally biased region" description="Polar residues" evidence="1">
    <location>
        <begin position="361"/>
        <end position="416"/>
    </location>
</feature>
<feature type="compositionally biased region" description="Polar residues" evidence="1">
    <location>
        <begin position="441"/>
        <end position="454"/>
    </location>
</feature>
<feature type="compositionally biased region" description="Basic and acidic residues" evidence="1">
    <location>
        <begin position="877"/>
        <end position="889"/>
    </location>
</feature>
<feature type="compositionally biased region" description="Polar residues" evidence="1">
    <location>
        <begin position="1187"/>
        <end position="1205"/>
    </location>
</feature>
<keyword evidence="5" id="KW-1185">Reference proteome</keyword>
<comment type="caution">
    <text evidence="4">The sequence shown here is derived from an EMBL/GenBank/DDBJ whole genome shotgun (WGS) entry which is preliminary data.</text>
</comment>
<feature type="compositionally biased region" description="Polar residues" evidence="1">
    <location>
        <begin position="854"/>
        <end position="865"/>
    </location>
</feature>
<feature type="compositionally biased region" description="Basic and acidic residues" evidence="1">
    <location>
        <begin position="764"/>
        <end position="779"/>
    </location>
</feature>
<feature type="compositionally biased region" description="Polar residues" evidence="1">
    <location>
        <begin position="980"/>
        <end position="993"/>
    </location>
</feature>
<feature type="compositionally biased region" description="Basic and acidic residues" evidence="1">
    <location>
        <begin position="1376"/>
        <end position="1393"/>
    </location>
</feature>
<feature type="chain" id="PRO_5013152166" description="GH16 domain-containing protein" evidence="2">
    <location>
        <begin position="21"/>
        <end position="1985"/>
    </location>
</feature>
<evidence type="ECO:0000259" key="3">
    <source>
        <dbReference type="PROSITE" id="PS51762"/>
    </source>
</evidence>
<dbReference type="Proteomes" id="UP000226431">
    <property type="component" value="Unassembled WGS sequence"/>
</dbReference>
<dbReference type="SUPFAM" id="SSF49899">
    <property type="entry name" value="Concanavalin A-like lectins/glucanases"/>
    <property type="match status" value="1"/>
</dbReference>
<reference evidence="4 5" key="1">
    <citation type="submission" date="2017-06" db="EMBL/GenBank/DDBJ databases">
        <title>Ant-infecting Ophiocordyceps genomes reveal a high diversity of potential behavioral manipulation genes and a possible major role for enterotoxins.</title>
        <authorList>
            <person name="De Bekker C."/>
            <person name="Evans H.C."/>
            <person name="Brachmann A."/>
            <person name="Hughes D.P."/>
        </authorList>
    </citation>
    <scope>NUCLEOTIDE SEQUENCE [LARGE SCALE GENOMIC DNA]</scope>
    <source>
        <strain evidence="4 5">Map16</strain>
    </source>
</reference>
<feature type="compositionally biased region" description="Polar residues" evidence="1">
    <location>
        <begin position="1394"/>
        <end position="1409"/>
    </location>
</feature>
<sequence length="1985" mass="203965">MPSTSLVLALSLAVAVLTAAAPGSLQGPVRWRLADSYNASNFFDKFDFYTGRSGDAGYARYQNRYDAERKGLIQTDARGVRIGPDSRSVLKAPCEPDGSPGRDSVRIESKASYNRGLLIARFQHLPRMMCGLWPAFWTHGNDWPNDGEIDILEAFNLNSWSQPGFRTSDARGDCVLRAEPRVRHTSRLMSEACTSEKGCYGADRRALIGHETGAIFALEWTKAFIKIYRWIPGQEPADINTDTPIPSSWGPPLVSLLATDCDLDAHFANQRIVLNLDFCGEAAGRPEVWRDTCAGLTREENCADFVARNPESFAEAYFRLSDIRYFDAEGVRPTLRSERFSVGGETEGGRRPVSTFERGALTSSSEAGRELSSTLTAGRKLSSTQAAPRKASSTPQAPRKPSSTPQGSKKPSTSPTPEYPLPMPAGMMKEPTTPAAHEKASTTTASEKASVTQADTKKASTRGGSQKSSAQAGSQKSSAQAESHKSSTQAGSKKASTPAGSKKPSSTPAGSKKPSSTPAGSKKPSGGADSKSKTSPAGSKRPSAQAGSKKPSSAPATQKKPSTPATTKKSSTPATPKKPSTPAQPKKPSTPAQSKKPSTPATPKKSSTPATPKKPISPAPQKPKSTPPPRKQTTAKAPTTHGHKPNSSPPKTPPGKKASTPAGSSGKSKAGDSASAPKTPAAKTPSSAPPSKQKPGDAKTAGAKSASPSKSPSLHSVPSPAKTASPSKAAPAKPSAPHPVSKDTAGDSSNGQAGKKPSSTPESGKAKTVGDHSGGDKKKVSVSPAPKPTPAKTSSDPHAASPKNSGTLKGSVVPGKKPSTDDGSGSGKMNAGVGSGPEQEKLSSATPGAKVTPAKTSSVSFTASPKSGGHSGGSLAPEEKPSASDKDSGSGKMKGGSESRSGQGRSSTTPAKATPAKTPATPAATGQKGSVSFKGPSDSGKKPSTSGQALGSGKTTAGSAKSESSKGKPSSVQSHAAAGKTSSNPAPKTTTRGSGPAPFYGKKSSGSASGSVANSGSDDVKAGTSVRSGPGASHPAAAKTPTPAPALGKTTGSPRMGSSGSPGPAKMTGDVKIGTAKSDPLGKPFTSLRSHQTPTKPSARETSPSSEETAGTSGQVESNGTELGNVEPDSLEGPTPTRQQATATSAWMQTSPSGQVRGAPGKTKTDGAKTDHAKIGAAEGSVPFRTRGSSANSSSQETSPLSQHTGHGGEADGGESQNEPSAEKLPVSITAHPAVTQVAADPSSVSRSAAPRTSAHPQKAGGVDHGSKTRKPSPSDQQKTDDAGSGPSPASRHAASQISVSIDDNGPVATPSSPGGIFGSYREQKADAASVSSGVKPSSTLITPQPGVLRTSASTFETVGRSGGKPVSTGQADGFGKLETDGVRPKSPVKEPSRPSTLASSPTNAGTKTDSSDRKPSSSESPDSQQKAGYGKSGSAPSVPQQLRMGSPVSTPHNTASSQSSPSSLSAVNSDKGSSSHTPLSEAELAKLPPSITGSDITKRSSTTPVAQPTAAWTGASNDGSGGPEIEPPAQHRSQPGAHQTPPTPVQQNAGGFIEDSSSALRSLSAESDLPESSRTKRSSSLEPTGADHKKTRDFSHNLSPSQTKTAGSELGSSGKEPLSTAAFETPKETSRGSDPTHSGGRYYSTPRPTYPAGSSGGVEAEHPGKRPSSEPHHSWERSVPSKSRSDSSMRYTSVHHYGDTVVTVKLTTSSAPDPFERESSTSGPSRARETNSGLRHDSFRSKKSTSSGSEATDNSLQGTSPGGKSSTPRLYLTPPKDGTTSAPKAETSAIKLSAIPRFSLTSSIGEMVSGVKPPPTSRLSSTADPNMPSASALTAEDLLSGPSETKLDQTPRLQPKFTLKETIISPDSSSQERRPSTPRLTNSPPVDPRTGASAEMTSATPRFSLSFRDPSDELAIRDCIEGLRRLFQDEDRWSIASPRNDHNLTPQAWGQTFDEEVSCALAVYALFRDAHEASSLAHHGFIKY</sequence>
<feature type="signal peptide" evidence="2">
    <location>
        <begin position="1"/>
        <end position="20"/>
    </location>
</feature>
<dbReference type="InterPro" id="IPR000757">
    <property type="entry name" value="Beta-glucanase-like"/>
</dbReference>
<feature type="compositionally biased region" description="Low complexity" evidence="1">
    <location>
        <begin position="1035"/>
        <end position="1064"/>
    </location>
</feature>
<feature type="compositionally biased region" description="Polar residues" evidence="1">
    <location>
        <begin position="1330"/>
        <end position="1343"/>
    </location>
</feature>
<dbReference type="Gene3D" id="2.60.120.200">
    <property type="match status" value="1"/>
</dbReference>
<feature type="compositionally biased region" description="Polar residues" evidence="1">
    <location>
        <begin position="1136"/>
        <end position="1154"/>
    </location>
</feature>
<keyword evidence="2" id="KW-0732">Signal</keyword>
<feature type="domain" description="GH16" evidence="3">
    <location>
        <begin position="29"/>
        <end position="291"/>
    </location>
</feature>
<feature type="compositionally biased region" description="Low complexity" evidence="1">
    <location>
        <begin position="1457"/>
        <end position="1470"/>
    </location>
</feature>
<feature type="compositionally biased region" description="Low complexity" evidence="1">
    <location>
        <begin position="554"/>
        <end position="614"/>
    </location>
</feature>
<dbReference type="OrthoDB" id="192832at2759"/>
<feature type="compositionally biased region" description="Polar residues" evidence="1">
    <location>
        <begin position="1087"/>
        <end position="1122"/>
    </location>
</feature>
<name>A0A2C5Z1P8_9HYPO</name>
<feature type="compositionally biased region" description="Polar residues" evidence="1">
    <location>
        <begin position="746"/>
        <end position="762"/>
    </location>
</feature>
<dbReference type="InterPro" id="IPR050546">
    <property type="entry name" value="Glycosyl_Hydrlase_16"/>
</dbReference>
<feature type="compositionally biased region" description="Polar residues" evidence="1">
    <location>
        <begin position="1818"/>
        <end position="1833"/>
    </location>
</feature>
<feature type="compositionally biased region" description="Low complexity" evidence="1">
    <location>
        <begin position="1555"/>
        <end position="1568"/>
    </location>
</feature>
<feature type="compositionally biased region" description="Low complexity" evidence="1">
    <location>
        <begin position="698"/>
        <end position="739"/>
    </location>
</feature>
<protein>
    <recommendedName>
        <fullName evidence="3">GH16 domain-containing protein</fullName>
    </recommendedName>
</protein>
<feature type="region of interest" description="Disordered" evidence="1">
    <location>
        <begin position="339"/>
        <end position="1693"/>
    </location>
</feature>
<feature type="compositionally biased region" description="Low complexity" evidence="1">
    <location>
        <begin position="1001"/>
        <end position="1017"/>
    </location>
</feature>
<feature type="compositionally biased region" description="Basic and acidic residues" evidence="1">
    <location>
        <begin position="1163"/>
        <end position="1174"/>
    </location>
</feature>
<feature type="compositionally biased region" description="Basic and acidic residues" evidence="1">
    <location>
        <begin position="1586"/>
        <end position="1596"/>
    </location>
</feature>
<feature type="compositionally biased region" description="Polar residues" evidence="1">
    <location>
        <begin position="1492"/>
        <end position="1507"/>
    </location>
</feature>
<proteinExistence type="predicted"/>
<feature type="compositionally biased region" description="Pro residues" evidence="1">
    <location>
        <begin position="615"/>
        <end position="630"/>
    </location>
</feature>
<feature type="compositionally biased region" description="Low complexity" evidence="1">
    <location>
        <begin position="1418"/>
        <end position="1427"/>
    </location>
</feature>
<dbReference type="InterPro" id="IPR013320">
    <property type="entry name" value="ConA-like_dom_sf"/>
</dbReference>
<feature type="compositionally biased region" description="Low complexity" evidence="1">
    <location>
        <begin position="1678"/>
        <end position="1693"/>
    </location>
</feature>
<dbReference type="PANTHER" id="PTHR10963:SF24">
    <property type="entry name" value="GLYCOSIDASE C21B10.07-RELATED"/>
    <property type="match status" value="1"/>
</dbReference>
<dbReference type="PANTHER" id="PTHR10963">
    <property type="entry name" value="GLYCOSYL HYDROLASE-RELATED"/>
    <property type="match status" value="1"/>
</dbReference>
<dbReference type="PROSITE" id="PS51762">
    <property type="entry name" value="GH16_2"/>
    <property type="match status" value="1"/>
</dbReference>
<feature type="compositionally biased region" description="Low complexity" evidence="1">
    <location>
        <begin position="954"/>
        <end position="971"/>
    </location>
</feature>
<evidence type="ECO:0000256" key="1">
    <source>
        <dbReference type="SAM" id="MobiDB-lite"/>
    </source>
</evidence>
<dbReference type="GO" id="GO:0009251">
    <property type="term" value="P:glucan catabolic process"/>
    <property type="evidence" value="ECO:0007669"/>
    <property type="project" value="TreeGrafter"/>
</dbReference>
<feature type="compositionally biased region" description="Polar residues" evidence="1">
    <location>
        <begin position="1597"/>
        <end position="1607"/>
    </location>
</feature>
<gene>
    <name evidence="4" type="ORF">CDD80_2083</name>
</gene>
<evidence type="ECO:0000313" key="5">
    <source>
        <dbReference type="Proteomes" id="UP000226431"/>
    </source>
</evidence>
<dbReference type="STRING" id="2004952.A0A2C5Z1P8"/>
<dbReference type="EMBL" id="NJES01000199">
    <property type="protein sequence ID" value="PHH75745.1"/>
    <property type="molecule type" value="Genomic_DNA"/>
</dbReference>
<feature type="compositionally biased region" description="Basic and acidic residues" evidence="1">
    <location>
        <begin position="1660"/>
        <end position="1677"/>
    </location>
</feature>
<feature type="compositionally biased region" description="Low complexity" evidence="1">
    <location>
        <begin position="655"/>
        <end position="691"/>
    </location>
</feature>
<feature type="compositionally biased region" description="Low complexity" evidence="1">
    <location>
        <begin position="896"/>
        <end position="925"/>
    </location>
</feature>
<feature type="region of interest" description="Disordered" evidence="1">
    <location>
        <begin position="1706"/>
        <end position="1906"/>
    </location>
</feature>
<dbReference type="GO" id="GO:0004553">
    <property type="term" value="F:hydrolase activity, hydrolyzing O-glycosyl compounds"/>
    <property type="evidence" value="ECO:0007669"/>
    <property type="project" value="InterPro"/>
</dbReference>
<organism evidence="4 5">
    <name type="scientific">Ophiocordyceps camponoti-rufipedis</name>
    <dbReference type="NCBI Taxonomy" id="2004952"/>
    <lineage>
        <taxon>Eukaryota</taxon>
        <taxon>Fungi</taxon>
        <taxon>Dikarya</taxon>
        <taxon>Ascomycota</taxon>
        <taxon>Pezizomycotina</taxon>
        <taxon>Sordariomycetes</taxon>
        <taxon>Hypocreomycetidae</taxon>
        <taxon>Hypocreales</taxon>
        <taxon>Ophiocordycipitaceae</taxon>
        <taxon>Ophiocordyceps</taxon>
    </lineage>
</organism>